<evidence type="ECO:0000259" key="2">
    <source>
        <dbReference type="Pfam" id="PF09335"/>
    </source>
</evidence>
<gene>
    <name evidence="3" type="ORF">ACK2TP_14555</name>
</gene>
<name>A0ABW9KR46_9BACT</name>
<keyword evidence="4" id="KW-1185">Reference proteome</keyword>
<evidence type="ECO:0000313" key="3">
    <source>
        <dbReference type="EMBL" id="MFN2976989.1"/>
    </source>
</evidence>
<feature type="domain" description="VTT" evidence="2">
    <location>
        <begin position="65"/>
        <end position="183"/>
    </location>
</feature>
<feature type="transmembrane region" description="Helical" evidence="1">
    <location>
        <begin position="169"/>
        <end position="186"/>
    </location>
</feature>
<feature type="transmembrane region" description="Helical" evidence="1">
    <location>
        <begin position="83"/>
        <end position="105"/>
    </location>
</feature>
<dbReference type="InterPro" id="IPR032816">
    <property type="entry name" value="VTT_dom"/>
</dbReference>
<evidence type="ECO:0000256" key="1">
    <source>
        <dbReference type="SAM" id="Phobius"/>
    </source>
</evidence>
<keyword evidence="1" id="KW-0472">Membrane</keyword>
<dbReference type="Proteomes" id="UP001634747">
    <property type="component" value="Unassembled WGS sequence"/>
</dbReference>
<dbReference type="EMBL" id="JBJYXY010000001">
    <property type="protein sequence ID" value="MFN2976989.1"/>
    <property type="molecule type" value="Genomic_DNA"/>
</dbReference>
<feature type="transmembrane region" description="Helical" evidence="1">
    <location>
        <begin position="59"/>
        <end position="77"/>
    </location>
</feature>
<dbReference type="Pfam" id="PF09335">
    <property type="entry name" value="VTT_dom"/>
    <property type="match status" value="1"/>
</dbReference>
<sequence length="253" mass="27591">MIHVPLVATLLAQTASEAGKHHGPLYPITHGLARFGLWISKVFAPLGLWGLGGLALLDSALVPLPGGIITWVVFYVAREHQNALVSAIVAAALSTIGSLLPFYIGRAGGEALLLRKVDRRRYERMRDRFERQEFLAVMLPAMCPPPMPLKVFELAAGVFEMRVRSYTSALFIGKFVQFLAVALLALKYGMGTTAMLEGAVRSHGRGILVVVGLLLIVLALWMVRRMFARRGERLPIEEEAAAPAAGTHTVVEE</sequence>
<reference evidence="3 4" key="1">
    <citation type="submission" date="2024-12" db="EMBL/GenBank/DDBJ databases">
        <authorList>
            <person name="Lee Y."/>
        </authorList>
    </citation>
    <scope>NUCLEOTIDE SEQUENCE [LARGE SCALE GENOMIC DNA]</scope>
    <source>
        <strain evidence="3 4">03SUJ4</strain>
    </source>
</reference>
<dbReference type="RefSeq" id="WP_263414834.1">
    <property type="nucleotide sequence ID" value="NZ_BAABBH010000001.1"/>
</dbReference>
<organism evidence="3 4">
    <name type="scientific">Terriglobus aquaticus</name>
    <dbReference type="NCBI Taxonomy" id="940139"/>
    <lineage>
        <taxon>Bacteria</taxon>
        <taxon>Pseudomonadati</taxon>
        <taxon>Acidobacteriota</taxon>
        <taxon>Terriglobia</taxon>
        <taxon>Terriglobales</taxon>
        <taxon>Acidobacteriaceae</taxon>
        <taxon>Terriglobus</taxon>
    </lineage>
</organism>
<feature type="transmembrane region" description="Helical" evidence="1">
    <location>
        <begin position="206"/>
        <end position="223"/>
    </location>
</feature>
<keyword evidence="1" id="KW-1133">Transmembrane helix</keyword>
<dbReference type="PANTHER" id="PTHR42709">
    <property type="entry name" value="ALKALINE PHOSPHATASE LIKE PROTEIN"/>
    <property type="match status" value="1"/>
</dbReference>
<proteinExistence type="predicted"/>
<accession>A0ABW9KR46</accession>
<dbReference type="PANTHER" id="PTHR42709:SF11">
    <property type="entry name" value="DEDA FAMILY PROTEIN"/>
    <property type="match status" value="1"/>
</dbReference>
<comment type="caution">
    <text evidence="3">The sequence shown here is derived from an EMBL/GenBank/DDBJ whole genome shotgun (WGS) entry which is preliminary data.</text>
</comment>
<protein>
    <submittedName>
        <fullName evidence="3">YqaA family protein</fullName>
    </submittedName>
</protein>
<dbReference type="InterPro" id="IPR051311">
    <property type="entry name" value="DedA_domain"/>
</dbReference>
<keyword evidence="1" id="KW-0812">Transmembrane</keyword>
<evidence type="ECO:0000313" key="4">
    <source>
        <dbReference type="Proteomes" id="UP001634747"/>
    </source>
</evidence>